<dbReference type="InterPro" id="IPR000270">
    <property type="entry name" value="PB1_dom"/>
</dbReference>
<feature type="compositionally biased region" description="Basic and acidic residues" evidence="15">
    <location>
        <begin position="354"/>
        <end position="375"/>
    </location>
</feature>
<reference evidence="18" key="1">
    <citation type="journal article" date="2019" name="bioRxiv">
        <title>The Genome of the Zebra Mussel, Dreissena polymorpha: A Resource for Invasive Species Research.</title>
        <authorList>
            <person name="McCartney M.A."/>
            <person name="Auch B."/>
            <person name="Kono T."/>
            <person name="Mallez S."/>
            <person name="Zhang Y."/>
            <person name="Obille A."/>
            <person name="Becker A."/>
            <person name="Abrahante J.E."/>
            <person name="Garbe J."/>
            <person name="Badalamenti J.P."/>
            <person name="Herman A."/>
            <person name="Mangelson H."/>
            <person name="Liachko I."/>
            <person name="Sullivan S."/>
            <person name="Sone E.D."/>
            <person name="Koren S."/>
            <person name="Silverstein K.A.T."/>
            <person name="Beckman K.B."/>
            <person name="Gohl D.M."/>
        </authorList>
    </citation>
    <scope>NUCLEOTIDE SEQUENCE</scope>
    <source>
        <strain evidence="18">Duluth1</strain>
        <tissue evidence="18">Whole animal</tissue>
    </source>
</reference>
<dbReference type="GO" id="GO:0000423">
    <property type="term" value="P:mitophagy"/>
    <property type="evidence" value="ECO:0007669"/>
    <property type="project" value="TreeGrafter"/>
</dbReference>
<dbReference type="CDD" id="cd14320">
    <property type="entry name" value="UBA_SQSTM"/>
    <property type="match status" value="1"/>
</dbReference>
<evidence type="ECO:0000256" key="8">
    <source>
        <dbReference type="ARBA" id="ARBA00023163"/>
    </source>
</evidence>
<feature type="compositionally biased region" description="Gly residues" evidence="15">
    <location>
        <begin position="279"/>
        <end position="297"/>
    </location>
</feature>
<keyword evidence="7" id="KW-0862">Zinc</keyword>
<feature type="region of interest" description="Disordered" evidence="15">
    <location>
        <begin position="310"/>
        <end position="467"/>
    </location>
</feature>
<dbReference type="GO" id="GO:0070530">
    <property type="term" value="F:K63-linked polyubiquitin modification-dependent protein binding"/>
    <property type="evidence" value="ECO:0007669"/>
    <property type="project" value="TreeGrafter"/>
</dbReference>
<feature type="compositionally biased region" description="Acidic residues" evidence="15">
    <location>
        <begin position="213"/>
        <end position="225"/>
    </location>
</feature>
<dbReference type="PROSITE" id="PS01357">
    <property type="entry name" value="ZF_ZZ_1"/>
    <property type="match status" value="1"/>
</dbReference>
<comment type="subunit">
    <text evidence="11">Interacts with aPKC and Traf6.</text>
</comment>
<evidence type="ECO:0000256" key="9">
    <source>
        <dbReference type="ARBA" id="ARBA00023242"/>
    </source>
</evidence>
<feature type="region of interest" description="Disordered" evidence="15">
    <location>
        <begin position="254"/>
        <end position="298"/>
    </location>
</feature>
<evidence type="ECO:0000256" key="10">
    <source>
        <dbReference type="ARBA" id="ARBA00054138"/>
    </source>
</evidence>
<dbReference type="PROSITE" id="PS50135">
    <property type="entry name" value="ZF_ZZ_2"/>
    <property type="match status" value="1"/>
</dbReference>
<evidence type="ECO:0000256" key="13">
    <source>
        <dbReference type="ARBA" id="ARBA00081379"/>
    </source>
</evidence>
<dbReference type="Gene3D" id="3.10.20.90">
    <property type="entry name" value="Phosphatidylinositol 3-kinase Catalytic Subunit, Chain A, domain 1"/>
    <property type="match status" value="1"/>
</dbReference>
<dbReference type="GO" id="GO:0044753">
    <property type="term" value="C:amphisome"/>
    <property type="evidence" value="ECO:0007669"/>
    <property type="project" value="TreeGrafter"/>
</dbReference>
<keyword evidence="3" id="KW-0963">Cytoplasm</keyword>
<dbReference type="SMART" id="SM00666">
    <property type="entry name" value="PB1"/>
    <property type="match status" value="1"/>
</dbReference>
<dbReference type="SUPFAM" id="SSF46934">
    <property type="entry name" value="UBA-like"/>
    <property type="match status" value="1"/>
</dbReference>
<dbReference type="PANTHER" id="PTHR15090:SF0">
    <property type="entry name" value="SEQUESTOSOME-1"/>
    <property type="match status" value="1"/>
</dbReference>
<dbReference type="FunFam" id="3.10.20.90:FF:000320">
    <property type="entry name" value="Predicted protein"/>
    <property type="match status" value="1"/>
</dbReference>
<evidence type="ECO:0000256" key="3">
    <source>
        <dbReference type="ARBA" id="ARBA00022490"/>
    </source>
</evidence>
<feature type="compositionally biased region" description="Gly residues" evidence="15">
    <location>
        <begin position="259"/>
        <end position="269"/>
    </location>
</feature>
<evidence type="ECO:0000256" key="2">
    <source>
        <dbReference type="ARBA" id="ARBA00004496"/>
    </source>
</evidence>
<feature type="compositionally biased region" description="Gly residues" evidence="15">
    <location>
        <begin position="317"/>
        <end position="332"/>
    </location>
</feature>
<comment type="subcellular location">
    <subcellularLocation>
        <location evidence="2">Cytoplasm</location>
    </subcellularLocation>
    <subcellularLocation>
        <location evidence="1">Nucleus</location>
    </subcellularLocation>
</comment>
<evidence type="ECO:0000256" key="11">
    <source>
        <dbReference type="ARBA" id="ARBA00062450"/>
    </source>
</evidence>
<dbReference type="InterPro" id="IPR043145">
    <property type="entry name" value="Znf_ZZ_sf"/>
</dbReference>
<dbReference type="InterPro" id="IPR033741">
    <property type="entry name" value="SQSTM_UBA"/>
</dbReference>
<dbReference type="Pfam" id="PF00564">
    <property type="entry name" value="PB1"/>
    <property type="match status" value="1"/>
</dbReference>
<dbReference type="Gene3D" id="1.10.8.10">
    <property type="entry name" value="DNA helicase RuvA subunit, C-terminal domain"/>
    <property type="match status" value="1"/>
</dbReference>
<dbReference type="GO" id="GO:0008270">
    <property type="term" value="F:zinc ion binding"/>
    <property type="evidence" value="ECO:0007669"/>
    <property type="project" value="UniProtKB-KW"/>
</dbReference>
<evidence type="ECO:0000313" key="19">
    <source>
        <dbReference type="Proteomes" id="UP000828390"/>
    </source>
</evidence>
<evidence type="ECO:0000256" key="6">
    <source>
        <dbReference type="ARBA" id="ARBA00022771"/>
    </source>
</evidence>
<dbReference type="AlphaFoldDB" id="A0A9D4QQM4"/>
<keyword evidence="19" id="KW-1185">Reference proteome</keyword>
<evidence type="ECO:0000259" key="17">
    <source>
        <dbReference type="PROSITE" id="PS51745"/>
    </source>
</evidence>
<dbReference type="GO" id="GO:0035973">
    <property type="term" value="P:aggrephagy"/>
    <property type="evidence" value="ECO:0007669"/>
    <property type="project" value="TreeGrafter"/>
</dbReference>
<evidence type="ECO:0000256" key="12">
    <source>
        <dbReference type="ARBA" id="ARBA00071657"/>
    </source>
</evidence>
<evidence type="ECO:0000256" key="14">
    <source>
        <dbReference type="PROSITE-ProRule" id="PRU00228"/>
    </source>
</evidence>
<feature type="domain" description="PB1" evidence="17">
    <location>
        <begin position="2"/>
        <end position="90"/>
    </location>
</feature>
<dbReference type="Proteomes" id="UP000828390">
    <property type="component" value="Unassembled WGS sequence"/>
</dbReference>
<dbReference type="InterPro" id="IPR052260">
    <property type="entry name" value="Autophagy_Rcpt_SigReg"/>
</dbReference>
<dbReference type="InterPro" id="IPR000433">
    <property type="entry name" value="Znf_ZZ"/>
</dbReference>
<dbReference type="Gene3D" id="3.30.60.90">
    <property type="match status" value="1"/>
</dbReference>
<proteinExistence type="predicted"/>
<organism evidence="18 19">
    <name type="scientific">Dreissena polymorpha</name>
    <name type="common">Zebra mussel</name>
    <name type="synonym">Mytilus polymorpha</name>
    <dbReference type="NCBI Taxonomy" id="45954"/>
    <lineage>
        <taxon>Eukaryota</taxon>
        <taxon>Metazoa</taxon>
        <taxon>Spiralia</taxon>
        <taxon>Lophotrochozoa</taxon>
        <taxon>Mollusca</taxon>
        <taxon>Bivalvia</taxon>
        <taxon>Autobranchia</taxon>
        <taxon>Heteroconchia</taxon>
        <taxon>Euheterodonta</taxon>
        <taxon>Imparidentia</taxon>
        <taxon>Neoheterodontei</taxon>
        <taxon>Myida</taxon>
        <taxon>Dreissenoidea</taxon>
        <taxon>Dreissenidae</taxon>
        <taxon>Dreissena</taxon>
    </lineage>
</organism>
<dbReference type="SUPFAM" id="SSF54277">
    <property type="entry name" value="CAD &amp; PB1 domains"/>
    <property type="match status" value="1"/>
</dbReference>
<dbReference type="InterPro" id="IPR009060">
    <property type="entry name" value="UBA-like_sf"/>
</dbReference>
<dbReference type="Pfam" id="PF16577">
    <property type="entry name" value="UBA_5"/>
    <property type="match status" value="1"/>
</dbReference>
<evidence type="ECO:0000259" key="16">
    <source>
        <dbReference type="PROSITE" id="PS50135"/>
    </source>
</evidence>
<gene>
    <name evidence="18" type="ORF">DPMN_113381</name>
</gene>
<dbReference type="FunFam" id="3.30.60.90:FF:000016">
    <property type="entry name" value="Refractory to sigma P"/>
    <property type="match status" value="1"/>
</dbReference>
<dbReference type="CDD" id="cd02340">
    <property type="entry name" value="ZZ_NBR1_like"/>
    <property type="match status" value="1"/>
</dbReference>
<dbReference type="OrthoDB" id="441278at2759"/>
<evidence type="ECO:0000313" key="18">
    <source>
        <dbReference type="EMBL" id="KAH3839941.1"/>
    </source>
</evidence>
<feature type="domain" description="ZZ-type" evidence="16">
    <location>
        <begin position="108"/>
        <end position="159"/>
    </location>
</feature>
<keyword evidence="6 14" id="KW-0863">Zinc-finger</keyword>
<feature type="region of interest" description="Disordered" evidence="15">
    <location>
        <begin position="205"/>
        <end position="227"/>
    </location>
</feature>
<dbReference type="FunFam" id="1.10.8.10:FF:000034">
    <property type="entry name" value="Sequestosome 1"/>
    <property type="match status" value="1"/>
</dbReference>
<protein>
    <recommendedName>
        <fullName evidence="12">Protein ref(2)P</fullName>
    </recommendedName>
    <alternativeName>
        <fullName evidence="13">Refractory to sigma P</fullName>
    </alternativeName>
</protein>
<dbReference type="GO" id="GO:0005080">
    <property type="term" value="F:protein kinase C binding"/>
    <property type="evidence" value="ECO:0007669"/>
    <property type="project" value="TreeGrafter"/>
</dbReference>
<keyword evidence="8" id="KW-0804">Transcription</keyword>
<dbReference type="GO" id="GO:0007032">
    <property type="term" value="P:endosome organization"/>
    <property type="evidence" value="ECO:0007669"/>
    <property type="project" value="TreeGrafter"/>
</dbReference>
<dbReference type="GO" id="GO:0016235">
    <property type="term" value="C:aggresome"/>
    <property type="evidence" value="ECO:0007669"/>
    <property type="project" value="TreeGrafter"/>
</dbReference>
<evidence type="ECO:0000256" key="7">
    <source>
        <dbReference type="ARBA" id="ARBA00022833"/>
    </source>
</evidence>
<dbReference type="GO" id="GO:0005634">
    <property type="term" value="C:nucleus"/>
    <property type="evidence" value="ECO:0007669"/>
    <property type="project" value="UniProtKB-SubCell"/>
</dbReference>
<dbReference type="InterPro" id="IPR053793">
    <property type="entry name" value="PB1-like"/>
</dbReference>
<accession>A0A9D4QQM4</accession>
<keyword evidence="5" id="KW-0677">Repeat</keyword>
<dbReference type="PROSITE" id="PS51745">
    <property type="entry name" value="PB1"/>
    <property type="match status" value="1"/>
</dbReference>
<evidence type="ECO:0000256" key="1">
    <source>
        <dbReference type="ARBA" id="ARBA00004123"/>
    </source>
</evidence>
<comment type="function">
    <text evidence="10">Required for selective autophagy activation by ubiquitinated proteins. Implicated in sigma rhabdovirus multiplication and necessary for male fertility. Involved in activating transcription of Drs.</text>
</comment>
<dbReference type="EMBL" id="JAIWYP010000004">
    <property type="protein sequence ID" value="KAH3839941.1"/>
    <property type="molecule type" value="Genomic_DNA"/>
</dbReference>
<evidence type="ECO:0000256" key="4">
    <source>
        <dbReference type="ARBA" id="ARBA00022723"/>
    </source>
</evidence>
<feature type="compositionally biased region" description="Polar residues" evidence="15">
    <location>
        <begin position="421"/>
        <end position="443"/>
    </location>
</feature>
<reference evidence="18" key="2">
    <citation type="submission" date="2020-11" db="EMBL/GenBank/DDBJ databases">
        <authorList>
            <person name="McCartney M.A."/>
            <person name="Auch B."/>
            <person name="Kono T."/>
            <person name="Mallez S."/>
            <person name="Becker A."/>
            <person name="Gohl D.M."/>
            <person name="Silverstein K.A.T."/>
            <person name="Koren S."/>
            <person name="Bechman K.B."/>
            <person name="Herman A."/>
            <person name="Abrahante J.E."/>
            <person name="Garbe J."/>
        </authorList>
    </citation>
    <scope>NUCLEOTIDE SEQUENCE</scope>
    <source>
        <strain evidence="18">Duluth1</strain>
        <tissue evidence="18">Whole animal</tissue>
    </source>
</reference>
<feature type="compositionally biased region" description="Basic and acidic residues" evidence="15">
    <location>
        <begin position="409"/>
        <end position="420"/>
    </location>
</feature>
<dbReference type="SMART" id="SM00291">
    <property type="entry name" value="ZnF_ZZ"/>
    <property type="match status" value="1"/>
</dbReference>
<dbReference type="Pfam" id="PF00569">
    <property type="entry name" value="ZZ"/>
    <property type="match status" value="1"/>
</dbReference>
<evidence type="ECO:0000256" key="15">
    <source>
        <dbReference type="SAM" id="MobiDB-lite"/>
    </source>
</evidence>
<dbReference type="SUPFAM" id="SSF57850">
    <property type="entry name" value="RING/U-box"/>
    <property type="match status" value="1"/>
</dbReference>
<name>A0A9D4QQM4_DREPO</name>
<dbReference type="PANTHER" id="PTHR15090">
    <property type="entry name" value="SEQUESTOSOME 1-RELATED"/>
    <property type="match status" value="1"/>
</dbReference>
<keyword evidence="4" id="KW-0479">Metal-binding</keyword>
<comment type="caution">
    <text evidence="18">The sequence shown here is derived from an EMBL/GenBank/DDBJ whole genome shotgun (WGS) entry which is preliminary data.</text>
</comment>
<sequence length="517" mass="56075">MSLSVKAFLKKDDKLDAEIRRFQVPADVSSSYDYLAKKLCGIFPSLRQGNFSLYWKDPDGDLVCFSTDEELMEALGFVNDGLFKLYITDKAPGASTDGSHEPEGDHVHPHVTCDGCQASPITGPRYKCMVCPDFDLCRSCEAKGLHLEHNMMKITAPGSMPPGFPFGPMSQGRFAPPPYFRRWMQKFMRRWHNRQGEQDCQMGAETSEKMDDGAEAQEEAGDSSGDEFLRNVGESVAEMLDPLGIDVDIEVEKRKKGGQPAGETGGEGSPCGERKGWGGRRCGGGRGRGRGGRGGSGNCPRMPFGGWGVFPGSHGFPHGGPHGNGGPNGGPHGGEDPWGMWGWGMGGGCPMFNDRGKGGEKKGSRKPEEKRDQEKATSQNEGVPQTAPEMKTNDAGSAGEQRPQSPAHMEVDPNARKADDQSWTLLNININNESGQPTTQGPESQMPRPPTRQEPGPSAPREQLYPPANPKIAEALAQMVAMGFNNDGGWLTNLLETKNGDIIQVLDSIRPQMNRSQ</sequence>
<keyword evidence="9" id="KW-0539">Nucleus</keyword>
<evidence type="ECO:0000256" key="5">
    <source>
        <dbReference type="ARBA" id="ARBA00022737"/>
    </source>
</evidence>